<dbReference type="OrthoDB" id="3258691at2"/>
<evidence type="ECO:0000313" key="2">
    <source>
        <dbReference type="Proteomes" id="UP000310458"/>
    </source>
</evidence>
<protein>
    <submittedName>
        <fullName evidence="1">Acyl-CoA dehydrogenase</fullName>
    </submittedName>
</protein>
<proteinExistence type="predicted"/>
<organism evidence="1 2">
    <name type="scientific">Nesterenkonia salmonea</name>
    <dbReference type="NCBI Taxonomy" id="1804987"/>
    <lineage>
        <taxon>Bacteria</taxon>
        <taxon>Bacillati</taxon>
        <taxon>Actinomycetota</taxon>
        <taxon>Actinomycetes</taxon>
        <taxon>Micrococcales</taxon>
        <taxon>Micrococcaceae</taxon>
        <taxon>Nesterenkonia</taxon>
    </lineage>
</organism>
<dbReference type="Proteomes" id="UP000310458">
    <property type="component" value="Unassembled WGS sequence"/>
</dbReference>
<dbReference type="Gene3D" id="1.10.540.10">
    <property type="entry name" value="Acyl-CoA dehydrogenase/oxidase, N-terminal domain"/>
    <property type="match status" value="1"/>
</dbReference>
<dbReference type="PANTHER" id="PTHR43884">
    <property type="entry name" value="ACYL-COA DEHYDROGENASE"/>
    <property type="match status" value="1"/>
</dbReference>
<dbReference type="PANTHER" id="PTHR43884:SF12">
    <property type="entry name" value="ISOVALERYL-COA DEHYDROGENASE, MITOCHONDRIAL-RELATED"/>
    <property type="match status" value="1"/>
</dbReference>
<evidence type="ECO:0000313" key="1">
    <source>
        <dbReference type="EMBL" id="TLP92385.1"/>
    </source>
</evidence>
<comment type="caution">
    <text evidence="1">The sequence shown here is derived from an EMBL/GenBank/DDBJ whole genome shotgun (WGS) entry which is preliminary data.</text>
</comment>
<dbReference type="GO" id="GO:0003995">
    <property type="term" value="F:acyl-CoA dehydrogenase activity"/>
    <property type="evidence" value="ECO:0007669"/>
    <property type="project" value="TreeGrafter"/>
</dbReference>
<dbReference type="InterPro" id="IPR037069">
    <property type="entry name" value="AcylCoA_DH/ox_N_sf"/>
</dbReference>
<dbReference type="InterPro" id="IPR009100">
    <property type="entry name" value="AcylCoA_DH/oxidase_NM_dom_sf"/>
</dbReference>
<accession>A0A5R9B8D3</accession>
<dbReference type="EMBL" id="VAVZ01000064">
    <property type="protein sequence ID" value="TLP92385.1"/>
    <property type="molecule type" value="Genomic_DNA"/>
</dbReference>
<name>A0A5R9B8D3_9MICC</name>
<gene>
    <name evidence="1" type="ORF">FEF26_14725</name>
</gene>
<dbReference type="InterPro" id="IPR046373">
    <property type="entry name" value="Acyl-CoA_Oxase/DH_mid-dom_sf"/>
</dbReference>
<dbReference type="AlphaFoldDB" id="A0A5R9B8D3"/>
<keyword evidence="2" id="KW-1185">Reference proteome</keyword>
<dbReference type="GO" id="GO:0050660">
    <property type="term" value="F:flavin adenine dinucleotide binding"/>
    <property type="evidence" value="ECO:0007669"/>
    <property type="project" value="InterPro"/>
</dbReference>
<sequence length="351" mass="37497">MPDKKTSVPEEILEQVSDRASLLDKGEDKTRTIFPEFGKHQLLGLGAPQNANSNLPDMARVISDVAERCMSTAFSLWAHRMTIEYLSVAQTDYAASVLPGLVSGQTLGVTGMASAFREAAGCGSLEITATETEDGYVLDGPIRWASNLYQDSLLVTAVRTDKGKRIIVALPLHTAGVTVGKPFSLLALDSTESTYITLDHLQISKTQVLSTDFDAFITQVRPTFLVLQTALCVGLGTISHREARTGLTGVNAVFSSEVETVGGRVSLVRNAMLNNARAVGSHSSPSRQELLAMRLTGAEVATAAATLEAKTAGGKGYAKSSDSSRRFREAAFLPVQSPSEAQLRWELASCS</sequence>
<dbReference type="SUPFAM" id="SSF56645">
    <property type="entry name" value="Acyl-CoA dehydrogenase NM domain-like"/>
    <property type="match status" value="1"/>
</dbReference>
<reference evidence="1 2" key="1">
    <citation type="submission" date="2019-05" db="EMBL/GenBank/DDBJ databases">
        <title>Nesterenkonia sp. GY074 isolated from the Southern Atlantic Ocean.</title>
        <authorList>
            <person name="Zhang G."/>
        </authorList>
    </citation>
    <scope>NUCLEOTIDE SEQUENCE [LARGE SCALE GENOMIC DNA]</scope>
    <source>
        <strain evidence="1 2">GY074</strain>
    </source>
</reference>
<dbReference type="Gene3D" id="2.40.110.10">
    <property type="entry name" value="Butyryl-CoA Dehydrogenase, subunit A, domain 2"/>
    <property type="match status" value="1"/>
</dbReference>